<proteinExistence type="predicted"/>
<dbReference type="InterPro" id="IPR000863">
    <property type="entry name" value="Sulfotransferase_dom"/>
</dbReference>
<accession>A0ABM0MD31</accession>
<dbReference type="InterPro" id="IPR027417">
    <property type="entry name" value="P-loop_NTPase"/>
</dbReference>
<keyword evidence="2" id="KW-1185">Reference proteome</keyword>
<gene>
    <name evidence="3" type="primary">LOC102806669</name>
</gene>
<evidence type="ECO:0000259" key="1">
    <source>
        <dbReference type="Pfam" id="PF00685"/>
    </source>
</evidence>
<dbReference type="PANTHER" id="PTHR10704">
    <property type="entry name" value="CARBOHYDRATE SULFOTRANSFERASE"/>
    <property type="match status" value="1"/>
</dbReference>
<dbReference type="Proteomes" id="UP000694865">
    <property type="component" value="Unplaced"/>
</dbReference>
<protein>
    <submittedName>
        <fullName evidence="3">Carbohydrate sulfotransferase 3-like</fullName>
    </submittedName>
</protein>
<evidence type="ECO:0000313" key="3">
    <source>
        <dbReference type="RefSeq" id="XP_006817922.1"/>
    </source>
</evidence>
<organism evidence="2 3">
    <name type="scientific">Saccoglossus kowalevskii</name>
    <name type="common">Acorn worm</name>
    <dbReference type="NCBI Taxonomy" id="10224"/>
    <lineage>
        <taxon>Eukaryota</taxon>
        <taxon>Metazoa</taxon>
        <taxon>Hemichordata</taxon>
        <taxon>Enteropneusta</taxon>
        <taxon>Harrimaniidae</taxon>
        <taxon>Saccoglossus</taxon>
    </lineage>
</organism>
<dbReference type="RefSeq" id="XP_006817922.1">
    <property type="nucleotide sequence ID" value="XM_006817859.1"/>
</dbReference>
<dbReference type="Pfam" id="PF00685">
    <property type="entry name" value="Sulfotransfer_1"/>
    <property type="match status" value="1"/>
</dbReference>
<name>A0ABM0MD31_SACKO</name>
<feature type="domain" description="Sulfotransferase" evidence="1">
    <location>
        <begin position="2"/>
        <end position="102"/>
    </location>
</feature>
<sequence length="170" mass="19640">MLKNDEVKVVVLARDPRGMTSSRRKASFPRREISPNGTVQLHPILAEYVKEHCVWLETNYNAITTGPTWLQKNSILVRYEDMTMYPHKVIPNLFNFVGLNGNAHTEADAGHIDSISKWRKNLKYEEVKIIQDLCSDHIYKIFGWRKVRSKIEFENKNLTFIDPMPGSPPG</sequence>
<dbReference type="Gene3D" id="3.40.50.300">
    <property type="entry name" value="P-loop containing nucleotide triphosphate hydrolases"/>
    <property type="match status" value="1"/>
</dbReference>
<evidence type="ECO:0000313" key="2">
    <source>
        <dbReference type="Proteomes" id="UP000694865"/>
    </source>
</evidence>
<reference evidence="3" key="1">
    <citation type="submission" date="2025-08" db="UniProtKB">
        <authorList>
            <consortium name="RefSeq"/>
        </authorList>
    </citation>
    <scope>IDENTIFICATION</scope>
    <source>
        <tissue evidence="3">Testes</tissue>
    </source>
</reference>
<dbReference type="SUPFAM" id="SSF52540">
    <property type="entry name" value="P-loop containing nucleoside triphosphate hydrolases"/>
    <property type="match status" value="1"/>
</dbReference>
<dbReference type="GeneID" id="102806669"/>
<dbReference type="PANTHER" id="PTHR10704:SF44">
    <property type="entry name" value="LD35051P-RELATED"/>
    <property type="match status" value="1"/>
</dbReference>
<dbReference type="InterPro" id="IPR051135">
    <property type="entry name" value="Gal/GlcNAc/GalNAc_ST"/>
</dbReference>